<dbReference type="Pfam" id="PF18198">
    <property type="entry name" value="AAA_lid_11"/>
    <property type="match status" value="1"/>
</dbReference>
<dbReference type="Gene3D" id="6.10.140.1060">
    <property type="match status" value="1"/>
</dbReference>
<dbReference type="InterPro" id="IPR004273">
    <property type="entry name" value="Dynein_heavy_D6_P-loop"/>
</dbReference>
<keyword evidence="6" id="KW-0067">ATP-binding</keyword>
<feature type="domain" description="Dynein heavy chain AAA lid" evidence="15">
    <location>
        <begin position="646"/>
        <end position="780"/>
    </location>
</feature>
<comment type="similarity">
    <text evidence="2">Belongs to the dynein heavy chain family.</text>
</comment>
<dbReference type="InterPro" id="IPR027417">
    <property type="entry name" value="P-loop_NTPase"/>
</dbReference>
<dbReference type="GO" id="GO:0045505">
    <property type="term" value="F:dynein intermediate chain binding"/>
    <property type="evidence" value="ECO:0007669"/>
    <property type="project" value="InterPro"/>
</dbReference>
<dbReference type="FunFam" id="3.10.490.20:FF:000009">
    <property type="entry name" value="Dynein heavy chain 4"/>
    <property type="match status" value="1"/>
</dbReference>
<dbReference type="InterPro" id="IPR035706">
    <property type="entry name" value="AAA_9"/>
</dbReference>
<feature type="domain" description="Dynein heavy chain ATP-binding dynein motor region" evidence="14">
    <location>
        <begin position="56"/>
        <end position="247"/>
    </location>
</feature>
<evidence type="ECO:0000256" key="11">
    <source>
        <dbReference type="ARBA" id="ARBA00023212"/>
    </source>
</evidence>
<evidence type="ECO:0000256" key="9">
    <source>
        <dbReference type="ARBA" id="ARBA00023069"/>
    </source>
</evidence>
<dbReference type="Gene3D" id="1.20.920.20">
    <property type="match status" value="1"/>
</dbReference>
<evidence type="ECO:0000313" key="17">
    <source>
        <dbReference type="EMBL" id="QQP55643.1"/>
    </source>
</evidence>
<feature type="domain" description="Dynein heavy chain C-terminal" evidence="16">
    <location>
        <begin position="817"/>
        <end position="1031"/>
    </location>
</feature>
<keyword evidence="12" id="KW-0966">Cell projection</keyword>
<reference evidence="18" key="1">
    <citation type="submission" date="2021-01" db="EMBL/GenBank/DDBJ databases">
        <title>Caligus Genome Assembly.</title>
        <authorList>
            <person name="Gallardo-Escarate C."/>
        </authorList>
    </citation>
    <scope>NUCLEOTIDE SEQUENCE [LARGE SCALE GENOMIC DNA]</scope>
</reference>
<dbReference type="PANTHER" id="PTHR22878:SF68">
    <property type="entry name" value="DYNEIN HEAVY CHAIN 6, AXONEMAL-LIKE"/>
    <property type="match status" value="1"/>
</dbReference>
<dbReference type="Gene3D" id="1.10.8.720">
    <property type="entry name" value="Region D6 of dynein motor"/>
    <property type="match status" value="1"/>
</dbReference>
<dbReference type="Pfam" id="PF12781">
    <property type="entry name" value="AAA_9"/>
    <property type="match status" value="1"/>
</dbReference>
<dbReference type="OrthoDB" id="5593012at2759"/>
<dbReference type="InterPro" id="IPR041228">
    <property type="entry name" value="Dynein_C"/>
</dbReference>
<keyword evidence="3" id="KW-0963">Cytoplasm</keyword>
<evidence type="ECO:0000256" key="12">
    <source>
        <dbReference type="ARBA" id="ARBA00023273"/>
    </source>
</evidence>
<keyword evidence="4" id="KW-0493">Microtubule</keyword>
<keyword evidence="8" id="KW-0175">Coiled coil</keyword>
<protein>
    <submittedName>
        <fullName evidence="17">Dynein beta chain_ ciliary_ putative</fullName>
    </submittedName>
</protein>
<comment type="subcellular location">
    <subcellularLocation>
        <location evidence="1">Cytoplasm</location>
        <location evidence="1">Cytoskeleton</location>
        <location evidence="1">Cilium axoneme</location>
    </subcellularLocation>
</comment>
<evidence type="ECO:0000259" key="13">
    <source>
        <dbReference type="Pfam" id="PF03028"/>
    </source>
</evidence>
<keyword evidence="9" id="KW-0969">Cilium</keyword>
<evidence type="ECO:0000256" key="7">
    <source>
        <dbReference type="ARBA" id="ARBA00023017"/>
    </source>
</evidence>
<dbReference type="InterPro" id="IPR041658">
    <property type="entry name" value="AAA_lid_11"/>
</dbReference>
<dbReference type="Gene3D" id="1.20.1270.280">
    <property type="match status" value="1"/>
</dbReference>
<feature type="domain" description="Dynein heavy chain region D6 P-loop" evidence="13">
    <location>
        <begin position="493"/>
        <end position="607"/>
    </location>
</feature>
<dbReference type="GO" id="GO:0051959">
    <property type="term" value="F:dynein light intermediate chain binding"/>
    <property type="evidence" value="ECO:0007669"/>
    <property type="project" value="InterPro"/>
</dbReference>
<dbReference type="FunFam" id="3.40.50.300:FF:000320">
    <property type="entry name" value="Dynein, axonemal, heavy chain 5"/>
    <property type="match status" value="1"/>
</dbReference>
<dbReference type="Proteomes" id="UP000595437">
    <property type="component" value="Chromosome 1"/>
</dbReference>
<dbReference type="EMBL" id="CP045890">
    <property type="protein sequence ID" value="QQP55643.1"/>
    <property type="molecule type" value="Genomic_DNA"/>
</dbReference>
<evidence type="ECO:0000313" key="18">
    <source>
        <dbReference type="Proteomes" id="UP000595437"/>
    </source>
</evidence>
<dbReference type="InterPro" id="IPR026983">
    <property type="entry name" value="DHC"/>
</dbReference>
<accession>A0A7T8KH09</accession>
<evidence type="ECO:0000256" key="6">
    <source>
        <dbReference type="ARBA" id="ARBA00022840"/>
    </source>
</evidence>
<dbReference type="GO" id="GO:0005524">
    <property type="term" value="F:ATP binding"/>
    <property type="evidence" value="ECO:0007669"/>
    <property type="project" value="UniProtKB-KW"/>
</dbReference>
<dbReference type="Gene3D" id="3.10.490.20">
    <property type="match status" value="1"/>
</dbReference>
<evidence type="ECO:0000259" key="16">
    <source>
        <dbReference type="Pfam" id="PF18199"/>
    </source>
</evidence>
<dbReference type="InterPro" id="IPR043160">
    <property type="entry name" value="Dynein_C_barrel"/>
</dbReference>
<keyword evidence="10" id="KW-0505">Motor protein</keyword>
<dbReference type="AlphaFoldDB" id="A0A7T8KH09"/>
<keyword evidence="7" id="KW-0243">Dynein</keyword>
<dbReference type="GO" id="GO:0030286">
    <property type="term" value="C:dynein complex"/>
    <property type="evidence" value="ECO:0007669"/>
    <property type="project" value="UniProtKB-KW"/>
</dbReference>
<dbReference type="GO" id="GO:0005930">
    <property type="term" value="C:axoneme"/>
    <property type="evidence" value="ECO:0007669"/>
    <property type="project" value="UniProtKB-SubCell"/>
</dbReference>
<evidence type="ECO:0000256" key="10">
    <source>
        <dbReference type="ARBA" id="ARBA00023175"/>
    </source>
</evidence>
<evidence type="ECO:0000256" key="2">
    <source>
        <dbReference type="ARBA" id="ARBA00008887"/>
    </source>
</evidence>
<keyword evidence="5" id="KW-0547">Nucleotide-binding</keyword>
<dbReference type="FunFam" id="1.10.8.1220:FF:000001">
    <property type="entry name" value="Dynein axonemal heavy chain 5"/>
    <property type="match status" value="1"/>
</dbReference>
<evidence type="ECO:0000256" key="8">
    <source>
        <dbReference type="ARBA" id="ARBA00023054"/>
    </source>
</evidence>
<evidence type="ECO:0000256" key="3">
    <source>
        <dbReference type="ARBA" id="ARBA00022490"/>
    </source>
</evidence>
<dbReference type="GO" id="GO:0005874">
    <property type="term" value="C:microtubule"/>
    <property type="evidence" value="ECO:0007669"/>
    <property type="project" value="UniProtKB-KW"/>
</dbReference>
<evidence type="ECO:0000256" key="1">
    <source>
        <dbReference type="ARBA" id="ARBA00004430"/>
    </source>
</evidence>
<dbReference type="Gene3D" id="3.40.50.300">
    <property type="entry name" value="P-loop containing nucleotide triphosphate hydrolases"/>
    <property type="match status" value="2"/>
</dbReference>
<dbReference type="PANTHER" id="PTHR22878">
    <property type="entry name" value="DYNEIN HEAVY CHAIN 6, AXONEMAL-LIKE-RELATED"/>
    <property type="match status" value="1"/>
</dbReference>
<keyword evidence="11" id="KW-0206">Cytoskeleton</keyword>
<sequence length="1036" mass="117817">MAESLGSKLKNITGDVLLAAGAVAYLGAFNVTFSSKNTLLGELSLINILGEPVQVRQWQIAGLPKDSFSVENGIIVKNSNRWPLMIDPQDNDIIVVKYSDPEYLLSLANAIQSGVPALLEGVGDNLDPGLESVLLKRTFKNKGSECISVGSQVVEYDPKFRLYILTSLRNPHFPPEDQLLGILAAAEKPELEEMKNKLIVDGAKNKKQLKDIEDKILKVLSTSQGNILEDETAIQILSSSKVLSEEIEAKQEVASKTEEEIDKTRDGYSPVATHASILFFCVSELSQIDPMYQFSLPWFIQIYIKAIKETPSAKKGSKESSGDVSRRISNLNSNFTEIIYHKISRSLLREHVLVFSFILSLRLSGVENWQYVLKDIQSIDHNQPIPDDKWMTGKMWNSIVSISKMKTFQGLMQSLRDDLKDWRAFYEAPNPSKDCLPVRWKEIRDLDYIFLLRIIRPDWVISAIRSFIGDMLGKEFVYPQILNIQNAYEDSDSNTPIILILSPGANPLACIDSIELPSDKSPAFIKSISLGQGQGPKAESLLVSAAREGGWVILQNCHLCTNWMRDRLQSLWEEEIILGVDPRFRLWLTSYPSDSFPPHMLQLSVKVSLQPPNGLKANLSVAYSTTPIVNPDFYDANEAMPLRAPFRRLVYGLAFFHGAVLERLNYNGVGWNDPSYEFTWSDLNISLMQLKDMLLTDRGGEMSEEDGFCHREIHSCSSVLRRVREVFDRRLLSTLLGTCFSQPISNNYCIPGELHRVNVLEIIARLSETPDPDAVGLHFNSVLIRNEEDGRKILNWTYLATRYGEFTDLSNWNLPEMEARDSLNTTLRLEITRYNALLRIALIPEIETAYREVNSNEVLSSWKIISYSSLQTLEHYLLNLRKRIEFFRVWSEGKIRPKLYWISGFYFPQSLLTSVLQNYARKKQIALNQVEFEYLVLRDPEGIDPREGIIIEGIYLEGASWDEEKGLLVEPPRRISPHKLKKGFYECPVYRNEARKGDILATGHSTNYVFDIHLPTTVKKEHWILRGVAGILELRH</sequence>
<dbReference type="GO" id="GO:0007018">
    <property type="term" value="P:microtubule-based movement"/>
    <property type="evidence" value="ECO:0007669"/>
    <property type="project" value="InterPro"/>
</dbReference>
<name>A0A7T8KH09_CALRO</name>
<dbReference type="GO" id="GO:0008569">
    <property type="term" value="F:minus-end-directed microtubule motor activity"/>
    <property type="evidence" value="ECO:0007669"/>
    <property type="project" value="InterPro"/>
</dbReference>
<dbReference type="InterPro" id="IPR042219">
    <property type="entry name" value="AAA_lid_11_sf"/>
</dbReference>
<dbReference type="Gene3D" id="1.10.8.1220">
    <property type="match status" value="1"/>
</dbReference>
<evidence type="ECO:0000259" key="14">
    <source>
        <dbReference type="Pfam" id="PF12781"/>
    </source>
</evidence>
<gene>
    <name evidence="17" type="ORF">FKW44_000045</name>
</gene>
<proteinExistence type="inferred from homology"/>
<evidence type="ECO:0000256" key="5">
    <source>
        <dbReference type="ARBA" id="ARBA00022741"/>
    </source>
</evidence>
<dbReference type="Pfam" id="PF03028">
    <property type="entry name" value="Dynein_heavy"/>
    <property type="match status" value="1"/>
</dbReference>
<evidence type="ECO:0000256" key="4">
    <source>
        <dbReference type="ARBA" id="ARBA00022701"/>
    </source>
</evidence>
<organism evidence="17 18">
    <name type="scientific">Caligus rogercresseyi</name>
    <name type="common">Sea louse</name>
    <dbReference type="NCBI Taxonomy" id="217165"/>
    <lineage>
        <taxon>Eukaryota</taxon>
        <taxon>Metazoa</taxon>
        <taxon>Ecdysozoa</taxon>
        <taxon>Arthropoda</taxon>
        <taxon>Crustacea</taxon>
        <taxon>Multicrustacea</taxon>
        <taxon>Hexanauplia</taxon>
        <taxon>Copepoda</taxon>
        <taxon>Siphonostomatoida</taxon>
        <taxon>Caligidae</taxon>
        <taxon>Caligus</taxon>
    </lineage>
</organism>
<dbReference type="Pfam" id="PF18199">
    <property type="entry name" value="Dynein_C"/>
    <property type="match status" value="1"/>
</dbReference>
<keyword evidence="18" id="KW-1185">Reference proteome</keyword>
<evidence type="ECO:0000259" key="15">
    <source>
        <dbReference type="Pfam" id="PF18198"/>
    </source>
</evidence>